<organism evidence="8 9">
    <name type="scientific">Nephila pilipes</name>
    <name type="common">Giant wood spider</name>
    <name type="synonym">Nephila maculata</name>
    <dbReference type="NCBI Taxonomy" id="299642"/>
    <lineage>
        <taxon>Eukaryota</taxon>
        <taxon>Metazoa</taxon>
        <taxon>Ecdysozoa</taxon>
        <taxon>Arthropoda</taxon>
        <taxon>Chelicerata</taxon>
        <taxon>Arachnida</taxon>
        <taxon>Araneae</taxon>
        <taxon>Araneomorphae</taxon>
        <taxon>Entelegynae</taxon>
        <taxon>Araneoidea</taxon>
        <taxon>Nephilidae</taxon>
        <taxon>Nephila</taxon>
    </lineage>
</organism>
<evidence type="ECO:0000256" key="5">
    <source>
        <dbReference type="PROSITE-ProRule" id="PRU01371"/>
    </source>
</evidence>
<keyword evidence="3 5" id="KW-0863">Zinc-finger</keyword>
<protein>
    <submittedName>
        <fullName evidence="8">Zinc finger protein 474</fullName>
    </submittedName>
</protein>
<evidence type="ECO:0000313" key="9">
    <source>
        <dbReference type="Proteomes" id="UP000887013"/>
    </source>
</evidence>
<dbReference type="FunFam" id="3.30.160.60:FF:001258">
    <property type="entry name" value="Uncharacterized protein TCIL3000_10_13860"/>
    <property type="match status" value="1"/>
</dbReference>
<evidence type="ECO:0000256" key="2">
    <source>
        <dbReference type="ARBA" id="ARBA00022737"/>
    </source>
</evidence>
<dbReference type="PROSITE" id="PS52027">
    <property type="entry name" value="ZF_C2HC_C3H"/>
    <property type="match status" value="2"/>
</dbReference>
<gene>
    <name evidence="8" type="primary">ZNF474</name>
    <name evidence="8" type="ORF">NPIL_320971</name>
</gene>
<keyword evidence="2" id="KW-0677">Repeat</keyword>
<dbReference type="PANTHER" id="PTHR13555">
    <property type="entry name" value="C2H2 ZINC FINGER CGI-62-RELATED"/>
    <property type="match status" value="1"/>
</dbReference>
<reference evidence="8" key="1">
    <citation type="submission" date="2020-08" db="EMBL/GenBank/DDBJ databases">
        <title>Multicomponent nature underlies the extraordinary mechanical properties of spider dragline silk.</title>
        <authorList>
            <person name="Kono N."/>
            <person name="Nakamura H."/>
            <person name="Mori M."/>
            <person name="Yoshida Y."/>
            <person name="Ohtoshi R."/>
            <person name="Malay A.D."/>
            <person name="Moran D.A.P."/>
            <person name="Tomita M."/>
            <person name="Numata K."/>
            <person name="Arakawa K."/>
        </authorList>
    </citation>
    <scope>NUCLEOTIDE SEQUENCE</scope>
</reference>
<accession>A0A8X6QKU5</accession>
<evidence type="ECO:0000256" key="1">
    <source>
        <dbReference type="ARBA" id="ARBA00022723"/>
    </source>
</evidence>
<keyword evidence="9" id="KW-1185">Reference proteome</keyword>
<feature type="domain" description="C2HC/C3H-type" evidence="7">
    <location>
        <begin position="329"/>
        <end position="358"/>
    </location>
</feature>
<feature type="domain" description="C2HC/C3H-type" evidence="7">
    <location>
        <begin position="257"/>
        <end position="286"/>
    </location>
</feature>
<feature type="compositionally biased region" description="Basic and acidic residues" evidence="6">
    <location>
        <begin position="42"/>
        <end position="52"/>
    </location>
</feature>
<dbReference type="EMBL" id="BMAW01080501">
    <property type="protein sequence ID" value="GFU19940.1"/>
    <property type="molecule type" value="Genomic_DNA"/>
</dbReference>
<name>A0A8X6QKU5_NEPPI</name>
<dbReference type="PANTHER" id="PTHR13555:SF66">
    <property type="entry name" value="ZINC FINGER PROTEIN 474"/>
    <property type="match status" value="1"/>
</dbReference>
<comment type="caution">
    <text evidence="8">The sequence shown here is derived from an EMBL/GenBank/DDBJ whole genome shotgun (WGS) entry which is preliminary data.</text>
</comment>
<dbReference type="Proteomes" id="UP000887013">
    <property type="component" value="Unassembled WGS sequence"/>
</dbReference>
<feature type="region of interest" description="Disordered" evidence="6">
    <location>
        <begin position="42"/>
        <end position="98"/>
    </location>
</feature>
<sequence length="363" mass="41695">MSDRGKNPRSFVPCFVCGRLFAPHSLRFHQPKCFLRWRADNEKKPPSKREPTPIDPKIWLDDSGEDEDFEQQVVKEEESPPEVRPATRTLLNPTPNIVHPVIPSVTRVQGRQRDTIREQPSATQRAYDYDIKVSPPIDSRRSRVPSPCCLHSLLRPRRSSTVQRSRPTMDDDRPAVPQRLPIRVYKPAPRPQIRLKQGPETSRVVSDKGGPPADGTDFTRCALCGEQVDLRKLKTHEANCLKMRGLRSSKAASRRPPTIVCYICGRQFGTKSISLHEPHCMKKWHLENNKLPKNLRRQEPKKPEVILRGDGSFDTAAMSETAWQIHLEQLVPCDNCGRTFLPDRLEVHQRGCRSDNRRIKVRR</sequence>
<evidence type="ECO:0000313" key="8">
    <source>
        <dbReference type="EMBL" id="GFU19940.1"/>
    </source>
</evidence>
<dbReference type="GO" id="GO:0008270">
    <property type="term" value="F:zinc ion binding"/>
    <property type="evidence" value="ECO:0007669"/>
    <property type="project" value="UniProtKB-KW"/>
</dbReference>
<dbReference type="Pfam" id="PF13913">
    <property type="entry name" value="zf-C2HC_2"/>
    <property type="match status" value="3"/>
</dbReference>
<dbReference type="Gene3D" id="3.30.160.60">
    <property type="entry name" value="Classic Zinc Finger"/>
    <property type="match status" value="2"/>
</dbReference>
<dbReference type="AlphaFoldDB" id="A0A8X6QKU5"/>
<feature type="region of interest" description="Disordered" evidence="6">
    <location>
        <begin position="193"/>
        <end position="212"/>
    </location>
</feature>
<evidence type="ECO:0000256" key="6">
    <source>
        <dbReference type="SAM" id="MobiDB-lite"/>
    </source>
</evidence>
<dbReference type="InterPro" id="IPR026319">
    <property type="entry name" value="ZC2HC1A/B-like"/>
</dbReference>
<evidence type="ECO:0000256" key="3">
    <source>
        <dbReference type="ARBA" id="ARBA00022771"/>
    </source>
</evidence>
<evidence type="ECO:0000256" key="4">
    <source>
        <dbReference type="ARBA" id="ARBA00022833"/>
    </source>
</evidence>
<dbReference type="OrthoDB" id="6435785at2759"/>
<keyword evidence="4" id="KW-0862">Zinc</keyword>
<proteinExistence type="predicted"/>
<evidence type="ECO:0000259" key="7">
    <source>
        <dbReference type="PROSITE" id="PS52027"/>
    </source>
</evidence>
<keyword evidence="1" id="KW-0479">Metal-binding</keyword>
<dbReference type="InterPro" id="IPR049899">
    <property type="entry name" value="Znf_C2HC_C3H"/>
</dbReference>